<protein>
    <submittedName>
        <fullName evidence="6">Ankyrin repeat-containing protein</fullName>
    </submittedName>
</protein>
<evidence type="ECO:0000256" key="4">
    <source>
        <dbReference type="PROSITE-ProRule" id="PRU00023"/>
    </source>
</evidence>
<proteinExistence type="predicted"/>
<dbReference type="Gene3D" id="1.25.40.20">
    <property type="entry name" value="Ankyrin repeat-containing domain"/>
    <property type="match status" value="1"/>
</dbReference>
<dbReference type="Proteomes" id="UP000224006">
    <property type="component" value="Chromosome IV"/>
</dbReference>
<dbReference type="Pfam" id="PF12796">
    <property type="entry name" value="Ank_2"/>
    <property type="match status" value="1"/>
</dbReference>
<reference evidence="6 7" key="1">
    <citation type="submission" date="2017-09" db="EMBL/GenBank/DDBJ databases">
        <title>Genome sequencing of Besnoitia besnoiti strain Bb-Ger1.</title>
        <authorList>
            <person name="Schares G."/>
            <person name="Venepally P."/>
            <person name="Lorenzi H.A."/>
        </authorList>
    </citation>
    <scope>NUCLEOTIDE SEQUENCE [LARGE SCALE GENOMIC DNA]</scope>
    <source>
        <strain evidence="6 7">Bb-Ger1</strain>
    </source>
</reference>
<keyword evidence="7" id="KW-1185">Reference proteome</keyword>
<dbReference type="InterPro" id="IPR002110">
    <property type="entry name" value="Ankyrin_rpt"/>
</dbReference>
<keyword evidence="2 4" id="KW-0040">ANK repeat</keyword>
<dbReference type="SUPFAM" id="SSF47027">
    <property type="entry name" value="Acyl-CoA binding protein"/>
    <property type="match status" value="1"/>
</dbReference>
<dbReference type="InterPro" id="IPR035984">
    <property type="entry name" value="Acyl-CoA-binding_sf"/>
</dbReference>
<dbReference type="SMART" id="SM00248">
    <property type="entry name" value="ANK"/>
    <property type="match status" value="2"/>
</dbReference>
<dbReference type="InterPro" id="IPR036770">
    <property type="entry name" value="Ankyrin_rpt-contain_sf"/>
</dbReference>
<dbReference type="GeneID" id="40310385"/>
<name>A0A2A9MCT4_BESBE</name>
<sequence>MWKSAQLSSIFISAVACAVVSRLVWRVDWMQYLRRLSAACSRAIAPHCSFESATAAVDVEHELSDPTCHSFEEATVWVSTHGKGLPVEDQLHLYGLYKQAHVGDCADAEPSMVELARHAKWEAWRRCLGMTMDQAREDYTNTVNQHRAAAASKISTIQTNVAAGSAPMGRPQSSLRHVEQRDDSELSQAGLFFRHAANGDITSLVEDLGKDPALVKARNEDDMTALHLAADRGHIEVVDLLLKNGADVNAQDNSGETPLHVAVVAENLAVVSLLLRGNADVLLQTHDGETVLDVANNTHNSELGQMIAASSAA</sequence>
<keyword evidence="1" id="KW-0677">Repeat</keyword>
<dbReference type="InterPro" id="IPR014352">
    <property type="entry name" value="FERM/acyl-CoA-bd_prot_sf"/>
</dbReference>
<dbReference type="EMBL" id="NWUJ01000004">
    <property type="protein sequence ID" value="PFH35805.1"/>
    <property type="molecule type" value="Genomic_DNA"/>
</dbReference>
<comment type="caution">
    <text evidence="6">The sequence shown here is derived from an EMBL/GenBank/DDBJ whole genome shotgun (WGS) entry which is preliminary data.</text>
</comment>
<dbReference type="Gene3D" id="1.20.80.10">
    <property type="match status" value="1"/>
</dbReference>
<feature type="repeat" description="ANK" evidence="4">
    <location>
        <begin position="221"/>
        <end position="253"/>
    </location>
</feature>
<dbReference type="PRINTS" id="PR00689">
    <property type="entry name" value="ACOABINDINGP"/>
</dbReference>
<gene>
    <name evidence="6" type="ORF">BESB_054560</name>
</gene>
<organism evidence="6 7">
    <name type="scientific">Besnoitia besnoiti</name>
    <name type="common">Apicomplexan protozoan</name>
    <dbReference type="NCBI Taxonomy" id="94643"/>
    <lineage>
        <taxon>Eukaryota</taxon>
        <taxon>Sar</taxon>
        <taxon>Alveolata</taxon>
        <taxon>Apicomplexa</taxon>
        <taxon>Conoidasida</taxon>
        <taxon>Coccidia</taxon>
        <taxon>Eucoccidiorida</taxon>
        <taxon>Eimeriorina</taxon>
        <taxon>Sarcocystidae</taxon>
        <taxon>Besnoitia</taxon>
    </lineage>
</organism>
<evidence type="ECO:0000256" key="1">
    <source>
        <dbReference type="ARBA" id="ARBA00022737"/>
    </source>
</evidence>
<dbReference type="KEGG" id="bbes:BESB_054560"/>
<dbReference type="PANTHER" id="PTHR24119:SF0">
    <property type="entry name" value="ACYL-COA-BINDING DOMAIN-CONTAINING PROTEIN 6"/>
    <property type="match status" value="1"/>
</dbReference>
<feature type="repeat" description="ANK" evidence="4">
    <location>
        <begin position="254"/>
        <end position="286"/>
    </location>
</feature>
<dbReference type="PROSITE" id="PS50297">
    <property type="entry name" value="ANK_REP_REGION"/>
    <property type="match status" value="2"/>
</dbReference>
<dbReference type="RefSeq" id="XP_029219814.1">
    <property type="nucleotide sequence ID" value="XM_029363891.1"/>
</dbReference>
<evidence type="ECO:0000313" key="7">
    <source>
        <dbReference type="Proteomes" id="UP000224006"/>
    </source>
</evidence>
<dbReference type="AlphaFoldDB" id="A0A2A9MCT4"/>
<dbReference type="PROSITE" id="PS51257">
    <property type="entry name" value="PROKAR_LIPOPROTEIN"/>
    <property type="match status" value="1"/>
</dbReference>
<dbReference type="GO" id="GO:0000062">
    <property type="term" value="F:fatty-acyl-CoA binding"/>
    <property type="evidence" value="ECO:0007669"/>
    <property type="project" value="InterPro"/>
</dbReference>
<dbReference type="STRING" id="94643.A0A2A9MCT4"/>
<evidence type="ECO:0000256" key="2">
    <source>
        <dbReference type="ARBA" id="ARBA00023043"/>
    </source>
</evidence>
<evidence type="ECO:0000313" key="6">
    <source>
        <dbReference type="EMBL" id="PFH35805.1"/>
    </source>
</evidence>
<dbReference type="Pfam" id="PF00887">
    <property type="entry name" value="ACBP"/>
    <property type="match status" value="1"/>
</dbReference>
<dbReference type="InterPro" id="IPR000582">
    <property type="entry name" value="Acyl-CoA-binding_protein"/>
</dbReference>
<dbReference type="PROSITE" id="PS50088">
    <property type="entry name" value="ANK_REPEAT"/>
    <property type="match status" value="2"/>
</dbReference>
<dbReference type="VEuPathDB" id="ToxoDB:BESB_054560"/>
<dbReference type="SUPFAM" id="SSF48403">
    <property type="entry name" value="Ankyrin repeat"/>
    <property type="match status" value="1"/>
</dbReference>
<evidence type="ECO:0000256" key="3">
    <source>
        <dbReference type="ARBA" id="ARBA00023121"/>
    </source>
</evidence>
<dbReference type="PROSITE" id="PS51228">
    <property type="entry name" value="ACB_2"/>
    <property type="match status" value="1"/>
</dbReference>
<feature type="domain" description="ACB" evidence="5">
    <location>
        <begin position="67"/>
        <end position="152"/>
    </location>
</feature>
<evidence type="ECO:0000259" key="5">
    <source>
        <dbReference type="PROSITE" id="PS51228"/>
    </source>
</evidence>
<dbReference type="OrthoDB" id="346910at2759"/>
<accession>A0A2A9MCT4</accession>
<dbReference type="PANTHER" id="PTHR24119">
    <property type="entry name" value="ACYL-COA-BINDING DOMAIN-CONTAINING PROTEIN 6"/>
    <property type="match status" value="1"/>
</dbReference>
<keyword evidence="3" id="KW-0446">Lipid-binding</keyword>